<feature type="region of interest" description="Disordered" evidence="1">
    <location>
        <begin position="381"/>
        <end position="420"/>
    </location>
</feature>
<reference evidence="2 3" key="1">
    <citation type="submission" date="2019-05" db="EMBL/GenBank/DDBJ databases">
        <title>Emergence of the Ug99 lineage of the wheat stem rust pathogen through somatic hybridization.</title>
        <authorList>
            <person name="Li F."/>
            <person name="Upadhyaya N.M."/>
            <person name="Sperschneider J."/>
            <person name="Matny O."/>
            <person name="Nguyen-Phuc H."/>
            <person name="Mago R."/>
            <person name="Raley C."/>
            <person name="Miller M.E."/>
            <person name="Silverstein K.A.T."/>
            <person name="Henningsen E."/>
            <person name="Hirsch C.D."/>
            <person name="Visser B."/>
            <person name="Pretorius Z.A."/>
            <person name="Steffenson B.J."/>
            <person name="Schwessinger B."/>
            <person name="Dodds P.N."/>
            <person name="Figueroa M."/>
        </authorList>
    </citation>
    <scope>NUCLEOTIDE SEQUENCE [LARGE SCALE GENOMIC DNA]</scope>
    <source>
        <strain evidence="2 3">Ug99</strain>
    </source>
</reference>
<evidence type="ECO:0000256" key="1">
    <source>
        <dbReference type="SAM" id="MobiDB-lite"/>
    </source>
</evidence>
<feature type="region of interest" description="Disordered" evidence="1">
    <location>
        <begin position="327"/>
        <end position="352"/>
    </location>
</feature>
<feature type="compositionally biased region" description="Basic residues" evidence="1">
    <location>
        <begin position="136"/>
        <end position="148"/>
    </location>
</feature>
<feature type="compositionally biased region" description="Polar residues" evidence="1">
    <location>
        <begin position="408"/>
        <end position="420"/>
    </location>
</feature>
<proteinExistence type="predicted"/>
<feature type="compositionally biased region" description="Low complexity" evidence="1">
    <location>
        <begin position="190"/>
        <end position="213"/>
    </location>
</feature>
<feature type="compositionally biased region" description="Polar residues" evidence="1">
    <location>
        <begin position="151"/>
        <end position="163"/>
    </location>
</feature>
<feature type="compositionally biased region" description="Basic residues" evidence="1">
    <location>
        <begin position="94"/>
        <end position="105"/>
    </location>
</feature>
<dbReference type="AlphaFoldDB" id="A0A5B0SL49"/>
<feature type="region of interest" description="Disordered" evidence="1">
    <location>
        <begin position="94"/>
        <end position="113"/>
    </location>
</feature>
<dbReference type="Proteomes" id="UP000325313">
    <property type="component" value="Unassembled WGS sequence"/>
</dbReference>
<name>A0A5B0SL49_PUCGR</name>
<gene>
    <name evidence="2" type="ORF">PGTUg99_014197</name>
</gene>
<dbReference type="EMBL" id="VDEP01000009">
    <property type="protein sequence ID" value="KAA1137344.1"/>
    <property type="molecule type" value="Genomic_DNA"/>
</dbReference>
<accession>A0A5B0SL49</accession>
<sequence>MGIPCWHMLADILEERGVVETVNIHDQWKLYYDPDNPNAEPPYNFHEDYAALKEEILAEEKESDLPSLMAKLRQVRSNTHVVPLGHTPIVRNTRKVPKKKRKRGYTRAADRDPIHAEVVEAQVNQAQAQKRAASNRGKKSITKGKAKAQKSPASDESTTSDESAVQPDPVTRKQKQPTRSTRAAKLFKQSVCSDSGEASSSASDSEDVSSSAGCTGGLDADDQPNASCKPGENEEAQSNVLSGADHQATPSRSGSDTGGCATGSSLEQPHSSQAMETADVELPSDLEQMIPQVFPKSSSASLMPQEWIANPAHGPDHQAVLPQLVAQAKPSAQEPSNPTQMTTNMDIGNVMDPIVPLEGPRYLTCAEEGACLPQVPETNEMQPVVPATTPKRKRIRPKRIYKPKETVDQSGPQGAPSNLQSCAEVTREEKDIACKPPGEDVSATQPFCQFPPS</sequence>
<protein>
    <submittedName>
        <fullName evidence="2">Uncharacterized protein</fullName>
    </submittedName>
</protein>
<evidence type="ECO:0000313" key="3">
    <source>
        <dbReference type="Proteomes" id="UP000325313"/>
    </source>
</evidence>
<feature type="compositionally biased region" description="Polar residues" evidence="1">
    <location>
        <begin position="262"/>
        <end position="275"/>
    </location>
</feature>
<comment type="caution">
    <text evidence="2">The sequence shown here is derived from an EMBL/GenBank/DDBJ whole genome shotgun (WGS) entry which is preliminary data.</text>
</comment>
<organism evidence="2 3">
    <name type="scientific">Puccinia graminis f. sp. tritici</name>
    <dbReference type="NCBI Taxonomy" id="56615"/>
    <lineage>
        <taxon>Eukaryota</taxon>
        <taxon>Fungi</taxon>
        <taxon>Dikarya</taxon>
        <taxon>Basidiomycota</taxon>
        <taxon>Pucciniomycotina</taxon>
        <taxon>Pucciniomycetes</taxon>
        <taxon>Pucciniales</taxon>
        <taxon>Pucciniaceae</taxon>
        <taxon>Puccinia</taxon>
    </lineage>
</organism>
<evidence type="ECO:0000313" key="2">
    <source>
        <dbReference type="EMBL" id="KAA1137344.1"/>
    </source>
</evidence>
<feature type="region of interest" description="Disordered" evidence="1">
    <location>
        <begin position="123"/>
        <end position="284"/>
    </location>
</feature>
<feature type="compositionally biased region" description="Polar residues" evidence="1">
    <location>
        <begin position="333"/>
        <end position="346"/>
    </location>
</feature>
<feature type="region of interest" description="Disordered" evidence="1">
    <location>
        <begin position="434"/>
        <end position="453"/>
    </location>
</feature>
<feature type="compositionally biased region" description="Basic residues" evidence="1">
    <location>
        <begin position="390"/>
        <end position="401"/>
    </location>
</feature>